<keyword evidence="7" id="KW-0067">ATP-binding</keyword>
<dbReference type="SUPFAM" id="SSF55083">
    <property type="entry name" value="6-hydroxymethyl-7,8-dihydropterin pyrophosphokinase, HPPK"/>
    <property type="match status" value="1"/>
</dbReference>
<keyword evidence="11" id="KW-1185">Reference proteome</keyword>
<dbReference type="Proteomes" id="UP000571183">
    <property type="component" value="Unassembled WGS sequence"/>
</dbReference>
<gene>
    <name evidence="10" type="ORF">F5897_000203</name>
</gene>
<comment type="catalytic activity">
    <reaction evidence="1">
        <text>6-hydroxymethyl-7,8-dihydropterin + ATP = (7,8-dihydropterin-6-yl)methyl diphosphate + AMP + H(+)</text>
        <dbReference type="Rhea" id="RHEA:11412"/>
        <dbReference type="ChEBI" id="CHEBI:15378"/>
        <dbReference type="ChEBI" id="CHEBI:30616"/>
        <dbReference type="ChEBI" id="CHEBI:44841"/>
        <dbReference type="ChEBI" id="CHEBI:72950"/>
        <dbReference type="ChEBI" id="CHEBI:456215"/>
        <dbReference type="EC" id="2.7.6.3"/>
    </reaction>
</comment>
<dbReference type="InterPro" id="IPR035907">
    <property type="entry name" value="Hppk_sf"/>
</dbReference>
<dbReference type="GO" id="GO:0046656">
    <property type="term" value="P:folic acid biosynthetic process"/>
    <property type="evidence" value="ECO:0007669"/>
    <property type="project" value="UniProtKB-KW"/>
</dbReference>
<evidence type="ECO:0000313" key="10">
    <source>
        <dbReference type="EMBL" id="MBB4070919.1"/>
    </source>
</evidence>
<accession>A0A840DMZ1</accession>
<dbReference type="Gene3D" id="3.30.70.560">
    <property type="entry name" value="7,8-Dihydro-6-hydroxymethylpterin-pyrophosphokinase HPPK"/>
    <property type="match status" value="1"/>
</dbReference>
<dbReference type="GO" id="GO:0005524">
    <property type="term" value="F:ATP binding"/>
    <property type="evidence" value="ECO:0007669"/>
    <property type="project" value="UniProtKB-KW"/>
</dbReference>
<dbReference type="EMBL" id="JACIFD010000002">
    <property type="protein sequence ID" value="MBB4070919.1"/>
    <property type="molecule type" value="Genomic_DNA"/>
</dbReference>
<comment type="caution">
    <text evidence="10">The sequence shown here is derived from an EMBL/GenBank/DDBJ whole genome shotgun (WGS) entry which is preliminary data.</text>
</comment>
<dbReference type="GO" id="GO:0046654">
    <property type="term" value="P:tetrahydrofolate biosynthetic process"/>
    <property type="evidence" value="ECO:0007669"/>
    <property type="project" value="UniProtKB-UniPathway"/>
</dbReference>
<dbReference type="UniPathway" id="UPA00077">
    <property type="reaction ID" value="UER00155"/>
</dbReference>
<dbReference type="PANTHER" id="PTHR43071:SF1">
    <property type="entry name" value="2-AMINO-4-HYDROXY-6-HYDROXYMETHYLDIHYDROPTERIDINE PYROPHOSPHOKINASE"/>
    <property type="match status" value="1"/>
</dbReference>
<evidence type="ECO:0000259" key="9">
    <source>
        <dbReference type="Pfam" id="PF01288"/>
    </source>
</evidence>
<evidence type="ECO:0000256" key="6">
    <source>
        <dbReference type="ARBA" id="ARBA00022777"/>
    </source>
</evidence>
<dbReference type="RefSeq" id="WP_124824356.1">
    <property type="nucleotide sequence ID" value="NZ_JACIFD010000002.1"/>
</dbReference>
<dbReference type="GO" id="GO:0016301">
    <property type="term" value="F:kinase activity"/>
    <property type="evidence" value="ECO:0007669"/>
    <property type="project" value="UniProtKB-KW"/>
</dbReference>
<dbReference type="PANTHER" id="PTHR43071">
    <property type="entry name" value="2-AMINO-4-HYDROXY-6-HYDROXYMETHYLDIHYDROPTERIDINE PYROPHOSPHOKINASE"/>
    <property type="match status" value="1"/>
</dbReference>
<evidence type="ECO:0000256" key="1">
    <source>
        <dbReference type="ARBA" id="ARBA00000198"/>
    </source>
</evidence>
<dbReference type="AlphaFoldDB" id="A0A840DMZ1"/>
<evidence type="ECO:0000256" key="8">
    <source>
        <dbReference type="ARBA" id="ARBA00022909"/>
    </source>
</evidence>
<dbReference type="Pfam" id="PF01288">
    <property type="entry name" value="HPPK"/>
    <property type="match status" value="1"/>
</dbReference>
<keyword evidence="4" id="KW-0808">Transferase</keyword>
<keyword evidence="6 10" id="KW-0418">Kinase</keyword>
<evidence type="ECO:0000256" key="5">
    <source>
        <dbReference type="ARBA" id="ARBA00022741"/>
    </source>
</evidence>
<sequence>MISQFAPIVLAFGANLGDRAATIAAAQQELAAHPQITEWQASPLVCSAKVTLTGVDHAGPAYLNGVATAVTTLQPLELLCLLQDLETKYGRIRDQKWGDRTLDIDIISYAGVVQRTPELTLPHPLAHTRDFVLAPWLLLDPHAVLLRHGRVSDLLQRLGNTTAVYDSEQERV</sequence>
<dbReference type="CDD" id="cd00483">
    <property type="entry name" value="HPPK"/>
    <property type="match status" value="1"/>
</dbReference>
<evidence type="ECO:0000256" key="4">
    <source>
        <dbReference type="ARBA" id="ARBA00022679"/>
    </source>
</evidence>
<keyword evidence="5" id="KW-0547">Nucleotide-binding</keyword>
<reference evidence="10" key="1">
    <citation type="submission" date="2020-08" db="EMBL/GenBank/DDBJ databases">
        <title>Sequencing the genomes of 1000 actinobacteria strains.</title>
        <authorList>
            <person name="Klenk H.-P."/>
        </authorList>
    </citation>
    <scope>NUCLEOTIDE SEQUENCE [LARGE SCALE GENOMIC DNA]</scope>
    <source>
        <strain evidence="10">DSM 27064</strain>
    </source>
</reference>
<dbReference type="EC" id="2.7.6.3" evidence="3"/>
<evidence type="ECO:0000256" key="3">
    <source>
        <dbReference type="ARBA" id="ARBA00013253"/>
    </source>
</evidence>
<feature type="domain" description="7,8-dihydro-6-hydroxymethylpterin-pyrophosphokinase" evidence="9">
    <location>
        <begin position="9"/>
        <end position="140"/>
    </location>
</feature>
<dbReference type="InterPro" id="IPR000550">
    <property type="entry name" value="Hppk"/>
</dbReference>
<name>A0A840DMZ1_9MICO</name>
<evidence type="ECO:0000256" key="2">
    <source>
        <dbReference type="ARBA" id="ARBA00005051"/>
    </source>
</evidence>
<keyword evidence="8" id="KW-0289">Folate biosynthesis</keyword>
<proteinExistence type="predicted"/>
<evidence type="ECO:0000256" key="7">
    <source>
        <dbReference type="ARBA" id="ARBA00022840"/>
    </source>
</evidence>
<evidence type="ECO:0000313" key="11">
    <source>
        <dbReference type="Proteomes" id="UP000571183"/>
    </source>
</evidence>
<dbReference type="GO" id="GO:0003848">
    <property type="term" value="F:2-amino-4-hydroxy-6-hydroxymethyldihydropteridine diphosphokinase activity"/>
    <property type="evidence" value="ECO:0007669"/>
    <property type="project" value="UniProtKB-EC"/>
</dbReference>
<organism evidence="10 11">
    <name type="scientific">Canibacter oris</name>
    <dbReference type="NCBI Taxonomy" id="1365628"/>
    <lineage>
        <taxon>Bacteria</taxon>
        <taxon>Bacillati</taxon>
        <taxon>Actinomycetota</taxon>
        <taxon>Actinomycetes</taxon>
        <taxon>Micrococcales</taxon>
        <taxon>Microbacteriaceae</taxon>
        <taxon>Canibacter</taxon>
    </lineage>
</organism>
<dbReference type="NCBIfam" id="TIGR01498">
    <property type="entry name" value="folK"/>
    <property type="match status" value="1"/>
</dbReference>
<protein>
    <recommendedName>
        <fullName evidence="3">2-amino-4-hydroxy-6-hydroxymethyldihydropteridine diphosphokinase</fullName>
        <ecNumber evidence="3">2.7.6.3</ecNumber>
    </recommendedName>
</protein>
<comment type="pathway">
    <text evidence="2">Cofactor biosynthesis; tetrahydrofolate biosynthesis; 2-amino-4-hydroxy-6-hydroxymethyl-7,8-dihydropteridine diphosphate from 7,8-dihydroneopterin triphosphate: step 4/4.</text>
</comment>